<dbReference type="InParanoid" id="V4U5C1"/>
<evidence type="ECO:0000313" key="3">
    <source>
        <dbReference type="Proteomes" id="UP000030687"/>
    </source>
</evidence>
<feature type="non-terminal residue" evidence="2">
    <location>
        <position position="726"/>
    </location>
</feature>
<gene>
    <name evidence="2" type="ORF">CICLE_v10018323mg</name>
</gene>
<dbReference type="SUPFAM" id="SSF53098">
    <property type="entry name" value="Ribonuclease H-like"/>
    <property type="match status" value="1"/>
</dbReference>
<dbReference type="Proteomes" id="UP000030687">
    <property type="component" value="Unassembled WGS sequence"/>
</dbReference>
<accession>V4U5C1</accession>
<protein>
    <recommendedName>
        <fullName evidence="1">TTF-type domain-containing protein</fullName>
    </recommendedName>
</protein>
<dbReference type="AlphaFoldDB" id="V4U5C1"/>
<dbReference type="InterPro" id="IPR025398">
    <property type="entry name" value="DUF4371"/>
</dbReference>
<dbReference type="Gramene" id="ESR59275">
    <property type="protein sequence ID" value="ESR59275"/>
    <property type="gene ID" value="CICLE_v10018323mg"/>
</dbReference>
<dbReference type="STRING" id="85681.V4U5C1"/>
<dbReference type="InterPro" id="IPR055298">
    <property type="entry name" value="AtLOH3-like"/>
</dbReference>
<feature type="non-terminal residue" evidence="2">
    <location>
        <position position="1"/>
    </location>
</feature>
<dbReference type="Pfam" id="PF14291">
    <property type="entry name" value="DUF4371"/>
    <property type="match status" value="1"/>
</dbReference>
<dbReference type="InterPro" id="IPR006580">
    <property type="entry name" value="Znf_TTF"/>
</dbReference>
<dbReference type="PANTHER" id="PTHR11697">
    <property type="entry name" value="GENERAL TRANSCRIPTION FACTOR 2-RELATED ZINC FINGER PROTEIN"/>
    <property type="match status" value="1"/>
</dbReference>
<proteinExistence type="predicted"/>
<evidence type="ECO:0000259" key="1">
    <source>
        <dbReference type="SMART" id="SM00597"/>
    </source>
</evidence>
<dbReference type="eggNOG" id="ENOG502R6J9">
    <property type="taxonomic scope" value="Eukaryota"/>
</dbReference>
<dbReference type="InterPro" id="IPR012337">
    <property type="entry name" value="RNaseH-like_sf"/>
</dbReference>
<organism evidence="2 3">
    <name type="scientific">Citrus clementina</name>
    <name type="common">Clementine</name>
    <name type="synonym">Citrus deliciosa x Citrus sinensis</name>
    <dbReference type="NCBI Taxonomy" id="85681"/>
    <lineage>
        <taxon>Eukaryota</taxon>
        <taxon>Viridiplantae</taxon>
        <taxon>Streptophyta</taxon>
        <taxon>Embryophyta</taxon>
        <taxon>Tracheophyta</taxon>
        <taxon>Spermatophyta</taxon>
        <taxon>Magnoliopsida</taxon>
        <taxon>eudicotyledons</taxon>
        <taxon>Gunneridae</taxon>
        <taxon>Pentapetalae</taxon>
        <taxon>rosids</taxon>
        <taxon>malvids</taxon>
        <taxon>Sapindales</taxon>
        <taxon>Rutaceae</taxon>
        <taxon>Aurantioideae</taxon>
        <taxon>Citrus</taxon>
    </lineage>
</organism>
<name>V4U5C1_CITCL</name>
<evidence type="ECO:0000313" key="2">
    <source>
        <dbReference type="EMBL" id="ESR59275.1"/>
    </source>
</evidence>
<dbReference type="KEGG" id="cic:CICLE_v10018323mg"/>
<dbReference type="SMART" id="SM00597">
    <property type="entry name" value="ZnF_TTF"/>
    <property type="match status" value="1"/>
</dbReference>
<sequence>VEFEKVDTPSTIDTPYLEHDPGLRFSISTFPIDKREDVRMTYINMGPFQPKLQKYPLTKYGTQNHRFQFSWFSKFPWLEYSISKDKAFCFPWYIFHDKPSKNEAFVVDGVQNWKYVGCEKTCPFAQHEGGHGSSHNDAMLKWSNLKDPSKHIDKRLNAQSSQQILENRLQLKTSIVATKWLAKQACAFRGHDESVNSLNRGNFIELIKLLATMNEEINKVVLANAPKNVQYIEPKIQKELLNIISNKVRHKIREEVGDAKFCIIVDEALDESHKEQMAIILRYVDCDGFIRERFFEIVNVDETKALTLKNEICNVLAQYILLVKNLRGQGYDGASNMVGEWNGLQSLFLNDCLYAYYVHCFAYRLQLVLVVVSKEVHEVWLFFSKLSSILNFASASFKRYSELKSAREKEIIDLIALEELETGTRANQVRTLQRAGDTRWSSHFTSVSRFIEMFGATLEVLGKMINDGSSRDMRREAKGAYKEMKSFEFVFILFLLNKVLKISNILCRALQAKSLDILNTLNYVSSTKRLLQEFRGNGWDDFIRSVVSFCEKYDITMLDMSDCYMEGTGRSCQQKDYVTVEHHYHFDVFNAVIDFQLMELNSRFSEQTVELLTLSSALDPVDGFKSFDIDNICSLAEKFYPHDFTPNEVLALRRELEHYQIDVLSHPQFQNMASLSELCRRFVETMKSQHYLLIDRLIRLVLTLLVSTAITERAFSAIKLIKTSLH</sequence>
<reference evidence="2 3" key="1">
    <citation type="submission" date="2013-10" db="EMBL/GenBank/DDBJ databases">
        <authorList>
            <consortium name="International Citrus Genome Consortium"/>
            <person name="Jenkins J."/>
            <person name="Schmutz J."/>
            <person name="Prochnik S."/>
            <person name="Rokhsar D."/>
            <person name="Gmitter F."/>
            <person name="Ollitrault P."/>
            <person name="Machado M."/>
            <person name="Talon M."/>
            <person name="Wincker P."/>
            <person name="Jaillon O."/>
            <person name="Morgante M."/>
        </authorList>
    </citation>
    <scope>NUCLEOTIDE SEQUENCE</scope>
    <source>
        <strain evidence="3">cv. Clemenules</strain>
    </source>
</reference>
<dbReference type="PANTHER" id="PTHR11697:SF230">
    <property type="entry name" value="ZINC FINGER, MYM DOMAIN CONTAINING 1"/>
    <property type="match status" value="1"/>
</dbReference>
<dbReference type="EMBL" id="KI536312">
    <property type="protein sequence ID" value="ESR59275.1"/>
    <property type="molecule type" value="Genomic_DNA"/>
</dbReference>
<feature type="domain" description="TTF-type" evidence="1">
    <location>
        <begin position="63"/>
        <end position="154"/>
    </location>
</feature>
<dbReference type="OMA" id="RAPYFHC"/>
<keyword evidence="3" id="KW-1185">Reference proteome</keyword>